<dbReference type="GO" id="GO:0016853">
    <property type="term" value="F:isomerase activity"/>
    <property type="evidence" value="ECO:0007669"/>
    <property type="project" value="UniProtKB-KW"/>
</dbReference>
<dbReference type="Pfam" id="PF00254">
    <property type="entry name" value="FKBP_C"/>
    <property type="match status" value="1"/>
</dbReference>
<evidence type="ECO:0000256" key="8">
    <source>
        <dbReference type="SAM" id="SignalP"/>
    </source>
</evidence>
<comment type="similarity">
    <text evidence="2">Belongs to the FKBP-type PPIase family.</text>
</comment>
<accession>A0ABQ2M8L9</accession>
<dbReference type="EC" id="5.2.1.8" evidence="3 6"/>
<dbReference type="PANTHER" id="PTHR43811">
    <property type="entry name" value="FKBP-TYPE PEPTIDYL-PROLYL CIS-TRANS ISOMERASE FKPA"/>
    <property type="match status" value="1"/>
</dbReference>
<feature type="compositionally biased region" description="Low complexity" evidence="7">
    <location>
        <begin position="318"/>
        <end position="353"/>
    </location>
</feature>
<dbReference type="PROSITE" id="PS51257">
    <property type="entry name" value="PROKAR_LIPOPROTEIN"/>
    <property type="match status" value="1"/>
</dbReference>
<dbReference type="Proteomes" id="UP000642509">
    <property type="component" value="Unassembled WGS sequence"/>
</dbReference>
<gene>
    <name evidence="10" type="ORF">GCM10010977_27300</name>
</gene>
<comment type="catalytic activity">
    <reaction evidence="1 6">
        <text>[protein]-peptidylproline (omega=180) = [protein]-peptidylproline (omega=0)</text>
        <dbReference type="Rhea" id="RHEA:16237"/>
        <dbReference type="Rhea" id="RHEA-COMP:10747"/>
        <dbReference type="Rhea" id="RHEA-COMP:10748"/>
        <dbReference type="ChEBI" id="CHEBI:83833"/>
        <dbReference type="ChEBI" id="CHEBI:83834"/>
        <dbReference type="EC" id="5.2.1.8"/>
    </reaction>
</comment>
<evidence type="ECO:0000259" key="9">
    <source>
        <dbReference type="PROSITE" id="PS50059"/>
    </source>
</evidence>
<protein>
    <recommendedName>
        <fullName evidence="3 6">peptidylprolyl isomerase</fullName>
        <ecNumber evidence="3 6">5.2.1.8</ecNumber>
    </recommendedName>
</protein>
<dbReference type="EMBL" id="BMLQ01000008">
    <property type="protein sequence ID" value="GGO48220.1"/>
    <property type="molecule type" value="Genomic_DNA"/>
</dbReference>
<evidence type="ECO:0000256" key="3">
    <source>
        <dbReference type="ARBA" id="ARBA00013194"/>
    </source>
</evidence>
<feature type="chain" id="PRO_5046890909" description="peptidylprolyl isomerase" evidence="8">
    <location>
        <begin position="33"/>
        <end position="353"/>
    </location>
</feature>
<dbReference type="InterPro" id="IPR001179">
    <property type="entry name" value="PPIase_FKBP_dom"/>
</dbReference>
<evidence type="ECO:0000313" key="11">
    <source>
        <dbReference type="Proteomes" id="UP000642509"/>
    </source>
</evidence>
<reference evidence="11" key="1">
    <citation type="journal article" date="2019" name="Int. J. Syst. Evol. Microbiol.">
        <title>The Global Catalogue of Microorganisms (GCM) 10K type strain sequencing project: providing services to taxonomists for standard genome sequencing and annotation.</title>
        <authorList>
            <consortium name="The Broad Institute Genomics Platform"/>
            <consortium name="The Broad Institute Genome Sequencing Center for Infectious Disease"/>
            <person name="Wu L."/>
            <person name="Ma J."/>
        </authorList>
    </citation>
    <scope>NUCLEOTIDE SEQUENCE [LARGE SCALE GENOMIC DNA]</scope>
    <source>
        <strain evidence="11">CGMCC 1.7064</strain>
    </source>
</reference>
<dbReference type="PANTHER" id="PTHR43811:SF19">
    <property type="entry name" value="39 KDA FK506-BINDING NUCLEAR PROTEIN"/>
    <property type="match status" value="1"/>
</dbReference>
<evidence type="ECO:0000256" key="2">
    <source>
        <dbReference type="ARBA" id="ARBA00006577"/>
    </source>
</evidence>
<evidence type="ECO:0000256" key="6">
    <source>
        <dbReference type="PROSITE-ProRule" id="PRU00277"/>
    </source>
</evidence>
<feature type="signal peptide" evidence="8">
    <location>
        <begin position="1"/>
        <end position="32"/>
    </location>
</feature>
<sequence length="353" mass="36842">MSRSVPRQQSRSRRSRAAAPLSLSLVGALLLAGCAAPEPRGAGDIEALEPVSMEVNEEGVPEVTVDGEIQAEEISSRVLKDGDGADVNDGDIALVQTAIVDPASGEVTAENFTQGSEAVFLNDTLKEGNDVLYNMLDQNKVGAQISFFMPGSQMGQGAPDQLMVFQISDVRPARAEGEPVDVTDDSLPAVTLNEDSGEPTIAAPEGDAPTDLVVQPLIEGDGEEVGEGDHVTVQYKGVKWSDGEEFDSSWSRGEPSGFPLSGVVAGWSEGLQGQKVGSQVLIVVPPEKGYGDTEGHELQEETLVFVVDILHTMPPAQPAEAPESTEPAPSESAPAESAPAESTPAASASPESE</sequence>
<evidence type="ECO:0000313" key="10">
    <source>
        <dbReference type="EMBL" id="GGO48220.1"/>
    </source>
</evidence>
<proteinExistence type="inferred from homology"/>
<name>A0ABQ2M8L9_9MICC</name>
<dbReference type="Gene3D" id="3.10.50.40">
    <property type="match status" value="1"/>
</dbReference>
<dbReference type="SUPFAM" id="SSF54534">
    <property type="entry name" value="FKBP-like"/>
    <property type="match status" value="1"/>
</dbReference>
<dbReference type="RefSeq" id="WP_188806698.1">
    <property type="nucleotide sequence ID" value="NZ_BAAAOU010000007.1"/>
</dbReference>
<dbReference type="PROSITE" id="PS50059">
    <property type="entry name" value="FKBP_PPIASE"/>
    <property type="match status" value="1"/>
</dbReference>
<organism evidence="10 11">
    <name type="scientific">Citricoccus zhacaiensis</name>
    <dbReference type="NCBI Taxonomy" id="489142"/>
    <lineage>
        <taxon>Bacteria</taxon>
        <taxon>Bacillati</taxon>
        <taxon>Actinomycetota</taxon>
        <taxon>Actinomycetes</taxon>
        <taxon>Micrococcales</taxon>
        <taxon>Micrococcaceae</taxon>
        <taxon>Citricoccus</taxon>
    </lineage>
</organism>
<keyword evidence="8" id="KW-0732">Signal</keyword>
<evidence type="ECO:0000256" key="5">
    <source>
        <dbReference type="ARBA" id="ARBA00023235"/>
    </source>
</evidence>
<evidence type="ECO:0000256" key="1">
    <source>
        <dbReference type="ARBA" id="ARBA00000971"/>
    </source>
</evidence>
<feature type="region of interest" description="Disordered" evidence="7">
    <location>
        <begin position="314"/>
        <end position="353"/>
    </location>
</feature>
<evidence type="ECO:0000256" key="4">
    <source>
        <dbReference type="ARBA" id="ARBA00023110"/>
    </source>
</evidence>
<keyword evidence="5 6" id="KW-0413">Isomerase</keyword>
<evidence type="ECO:0000256" key="7">
    <source>
        <dbReference type="SAM" id="MobiDB-lite"/>
    </source>
</evidence>
<comment type="caution">
    <text evidence="10">The sequence shown here is derived from an EMBL/GenBank/DDBJ whole genome shotgun (WGS) entry which is preliminary data.</text>
</comment>
<feature type="domain" description="PPIase FKBP-type" evidence="9">
    <location>
        <begin position="228"/>
        <end position="313"/>
    </location>
</feature>
<dbReference type="InterPro" id="IPR046357">
    <property type="entry name" value="PPIase_dom_sf"/>
</dbReference>
<keyword evidence="11" id="KW-1185">Reference proteome</keyword>
<keyword evidence="4 6" id="KW-0697">Rotamase</keyword>